<dbReference type="InterPro" id="IPR036038">
    <property type="entry name" value="Aminotransferase-like"/>
</dbReference>
<dbReference type="GO" id="GO:0008483">
    <property type="term" value="F:transaminase activity"/>
    <property type="evidence" value="ECO:0007669"/>
    <property type="project" value="UniProtKB-KW"/>
</dbReference>
<dbReference type="Pfam" id="PF01063">
    <property type="entry name" value="Aminotran_4"/>
    <property type="match status" value="1"/>
</dbReference>
<evidence type="ECO:0000313" key="2">
    <source>
        <dbReference type="Proteomes" id="UP001596072"/>
    </source>
</evidence>
<keyword evidence="2" id="KW-1185">Reference proteome</keyword>
<proteinExistence type="predicted"/>
<dbReference type="EMBL" id="JBHSNS010000002">
    <property type="protein sequence ID" value="MFC5728633.1"/>
    <property type="molecule type" value="Genomic_DNA"/>
</dbReference>
<dbReference type="Gene3D" id="3.20.10.10">
    <property type="entry name" value="D-amino Acid Aminotransferase, subunit A, domain 2"/>
    <property type="match status" value="1"/>
</dbReference>
<dbReference type="Gene3D" id="3.30.470.10">
    <property type="match status" value="1"/>
</dbReference>
<dbReference type="NCBIfam" id="NF006734">
    <property type="entry name" value="PRK09266.1"/>
    <property type="match status" value="1"/>
</dbReference>
<dbReference type="InterPro" id="IPR043131">
    <property type="entry name" value="BCAT-like_N"/>
</dbReference>
<dbReference type="SUPFAM" id="SSF56752">
    <property type="entry name" value="D-aminoacid aminotransferase-like PLP-dependent enzymes"/>
    <property type="match status" value="1"/>
</dbReference>
<keyword evidence="1" id="KW-0808">Transferase</keyword>
<accession>A0ABW0ZF72</accession>
<gene>
    <name evidence="1" type="ORF">ACFPQB_06855</name>
</gene>
<sequence>MTSSTVQLNGTAATANQLASAAFAGYAHFTAMQVRSGAVRGLDLHLARLRKASDELFGTHLPDDQMRGYLRRAIQAAPADASSLACFVTQRAGEFTAPTAPTELDVLVRTSAAAEPPVGPLRLDVVGHERHLAHLKHVGEVGKTFYLRHAVARGFDDAAFVDTYGRLSEATIWNLAFWDGESVIWPRADLLSGVTMQILARRLTARGVPQRTADVRPEDLHAYSAAVVMNSWTPGIAVHRIGDHQLPGDAQLTQVLHDAYLDEAPATV</sequence>
<evidence type="ECO:0000313" key="1">
    <source>
        <dbReference type="EMBL" id="MFC5728633.1"/>
    </source>
</evidence>
<protein>
    <submittedName>
        <fullName evidence="1">Aminotransferase class IV family protein</fullName>
    </submittedName>
</protein>
<name>A0ABW0ZF72_9ACTN</name>
<dbReference type="RefSeq" id="WP_136431674.1">
    <property type="nucleotide sequence ID" value="NZ_JBHSNS010000002.1"/>
</dbReference>
<organism evidence="1 2">
    <name type="scientific">Nocardioides vastitatis</name>
    <dbReference type="NCBI Taxonomy" id="2568655"/>
    <lineage>
        <taxon>Bacteria</taxon>
        <taxon>Bacillati</taxon>
        <taxon>Actinomycetota</taxon>
        <taxon>Actinomycetes</taxon>
        <taxon>Propionibacteriales</taxon>
        <taxon>Nocardioidaceae</taxon>
        <taxon>Nocardioides</taxon>
    </lineage>
</organism>
<dbReference type="InterPro" id="IPR043132">
    <property type="entry name" value="BCAT-like_C"/>
</dbReference>
<dbReference type="Proteomes" id="UP001596072">
    <property type="component" value="Unassembled WGS sequence"/>
</dbReference>
<dbReference type="InterPro" id="IPR001544">
    <property type="entry name" value="Aminotrans_IV"/>
</dbReference>
<keyword evidence="1" id="KW-0032">Aminotransferase</keyword>
<comment type="caution">
    <text evidence="1">The sequence shown here is derived from an EMBL/GenBank/DDBJ whole genome shotgun (WGS) entry which is preliminary data.</text>
</comment>
<reference evidence="2" key="1">
    <citation type="journal article" date="2019" name="Int. J. Syst. Evol. Microbiol.">
        <title>The Global Catalogue of Microorganisms (GCM) 10K type strain sequencing project: providing services to taxonomists for standard genome sequencing and annotation.</title>
        <authorList>
            <consortium name="The Broad Institute Genomics Platform"/>
            <consortium name="The Broad Institute Genome Sequencing Center for Infectious Disease"/>
            <person name="Wu L."/>
            <person name="Ma J."/>
        </authorList>
    </citation>
    <scope>NUCLEOTIDE SEQUENCE [LARGE SCALE GENOMIC DNA]</scope>
    <source>
        <strain evidence="2">YIM 94188</strain>
    </source>
</reference>